<dbReference type="RefSeq" id="WP_147893522.1">
    <property type="nucleotide sequence ID" value="NZ_BAAANR010000001.1"/>
</dbReference>
<dbReference type="InterPro" id="IPR006976">
    <property type="entry name" value="VanZ-like"/>
</dbReference>
<keyword evidence="1" id="KW-0812">Transmembrane</keyword>
<accession>A0A5C8I204</accession>
<sequence>MTAATTRSIRLLAAALAVGVVALLTLAPRSLVSPARGLFMRLMDAALAPLFDAIPYGDAERVLNALMFVPLGATIALLLHRRAWPLAIVAGFGLSAAVEYAQASIPGRVPDLDDVVWNTLGAVVGVAVVTVPRIAGAAVVRHRAPTDRPARR</sequence>
<dbReference type="AlphaFoldDB" id="A0A5C8I204"/>
<keyword evidence="4" id="KW-1185">Reference proteome</keyword>
<dbReference type="PANTHER" id="PTHR28008:SF1">
    <property type="entry name" value="DOMAIN PROTEIN, PUTATIVE (AFU_ORTHOLOGUE AFUA_3G10980)-RELATED"/>
    <property type="match status" value="1"/>
</dbReference>
<dbReference type="Pfam" id="PF04892">
    <property type="entry name" value="VanZ"/>
    <property type="match status" value="1"/>
</dbReference>
<feature type="transmembrane region" description="Helical" evidence="1">
    <location>
        <begin position="115"/>
        <end position="140"/>
    </location>
</feature>
<comment type="caution">
    <text evidence="3">The sequence shown here is derived from an EMBL/GenBank/DDBJ whole genome shotgun (WGS) entry which is preliminary data.</text>
</comment>
<dbReference type="OrthoDB" id="3787741at2"/>
<feature type="domain" description="VanZ-like" evidence="2">
    <location>
        <begin position="57"/>
        <end position="130"/>
    </location>
</feature>
<dbReference type="PANTHER" id="PTHR28008">
    <property type="entry name" value="DOMAIN PROTEIN, PUTATIVE (AFU_ORTHOLOGUE AFUA_3G10980)-RELATED"/>
    <property type="match status" value="1"/>
</dbReference>
<feature type="transmembrane region" description="Helical" evidence="1">
    <location>
        <begin position="61"/>
        <end position="79"/>
    </location>
</feature>
<keyword evidence="1" id="KW-0472">Membrane</keyword>
<proteinExistence type="predicted"/>
<dbReference type="Proteomes" id="UP000321034">
    <property type="component" value="Unassembled WGS sequence"/>
</dbReference>
<evidence type="ECO:0000313" key="4">
    <source>
        <dbReference type="Proteomes" id="UP000321034"/>
    </source>
</evidence>
<reference evidence="3 4" key="1">
    <citation type="submission" date="2019-08" db="EMBL/GenBank/DDBJ databases">
        <authorList>
            <person name="Dong K."/>
        </authorList>
    </citation>
    <scope>NUCLEOTIDE SEQUENCE [LARGE SCALE GENOMIC DNA]</scope>
    <source>
        <strain evidence="3 4">JCM14558</strain>
    </source>
</reference>
<evidence type="ECO:0000259" key="2">
    <source>
        <dbReference type="Pfam" id="PF04892"/>
    </source>
</evidence>
<feature type="transmembrane region" description="Helical" evidence="1">
    <location>
        <begin position="86"/>
        <end position="103"/>
    </location>
</feature>
<name>A0A5C8I204_9MICO</name>
<gene>
    <name evidence="3" type="ORF">FVP77_05005</name>
</gene>
<evidence type="ECO:0000313" key="3">
    <source>
        <dbReference type="EMBL" id="TXK12816.1"/>
    </source>
</evidence>
<dbReference type="EMBL" id="VRSV01000001">
    <property type="protein sequence ID" value="TXK12816.1"/>
    <property type="molecule type" value="Genomic_DNA"/>
</dbReference>
<organism evidence="3 4">
    <name type="scientific">Microbacterium hatanonis</name>
    <dbReference type="NCBI Taxonomy" id="404366"/>
    <lineage>
        <taxon>Bacteria</taxon>
        <taxon>Bacillati</taxon>
        <taxon>Actinomycetota</taxon>
        <taxon>Actinomycetes</taxon>
        <taxon>Micrococcales</taxon>
        <taxon>Microbacteriaceae</taxon>
        <taxon>Microbacterium</taxon>
    </lineage>
</organism>
<protein>
    <submittedName>
        <fullName evidence="3">VanZ family protein</fullName>
    </submittedName>
</protein>
<keyword evidence="1" id="KW-1133">Transmembrane helix</keyword>
<evidence type="ECO:0000256" key="1">
    <source>
        <dbReference type="SAM" id="Phobius"/>
    </source>
</evidence>